<dbReference type="SUPFAM" id="SSF48726">
    <property type="entry name" value="Immunoglobulin"/>
    <property type="match status" value="2"/>
</dbReference>
<evidence type="ECO:0000256" key="14">
    <source>
        <dbReference type="ARBA" id="ARBA00022989"/>
    </source>
</evidence>
<keyword evidence="5" id="KW-0597">Phosphoprotein</keyword>
<feature type="binding site" evidence="26">
    <location>
        <position position="496"/>
    </location>
    <ligand>
        <name>ATP</name>
        <dbReference type="ChEBI" id="CHEBI:30616"/>
    </ligand>
</feature>
<keyword evidence="8 28" id="KW-0732">Signal</keyword>
<dbReference type="FunFam" id="3.30.200.20:FF:000111">
    <property type="entry name" value="Tyrosine-protein kinase receptor TYRO3"/>
    <property type="match status" value="1"/>
</dbReference>
<reference evidence="32 33" key="2">
    <citation type="submission" date="2017-04" db="EMBL/GenBank/DDBJ databases">
        <title>CpG methylation of centromeres and impact of large insertions on vertebrate speciation.</title>
        <authorList>
            <person name="Ichikawa K."/>
            <person name="Yoshimura J."/>
            <person name="Morishita S."/>
        </authorList>
    </citation>
    <scope>NUCLEOTIDE SEQUENCE</scope>
    <source>
        <strain evidence="32 33">HSOK</strain>
    </source>
</reference>
<dbReference type="PANTHER" id="PTHR24416">
    <property type="entry name" value="TYROSINE-PROTEIN KINASE RECEPTOR"/>
    <property type="match status" value="1"/>
</dbReference>
<keyword evidence="25" id="KW-0460">Magnesium</keyword>
<keyword evidence="4" id="KW-1003">Cell membrane</keyword>
<dbReference type="GO" id="GO:0004714">
    <property type="term" value="F:transmembrane receptor protein tyrosine kinase activity"/>
    <property type="evidence" value="ECO:0007669"/>
    <property type="project" value="UniProtKB-EC"/>
</dbReference>
<evidence type="ECO:0000256" key="12">
    <source>
        <dbReference type="ARBA" id="ARBA00022840"/>
    </source>
</evidence>
<keyword evidence="11" id="KW-0418">Kinase</keyword>
<dbReference type="FunFam" id="2.60.40.10:FF:000296">
    <property type="entry name" value="Tyrosine-protein kinase receptor TYRO3"/>
    <property type="match status" value="1"/>
</dbReference>
<protein>
    <recommendedName>
        <fullName evidence="21">Tyrosine-protein kinase receptor TYRO3</fullName>
        <ecNumber evidence="3">2.7.10.1</ecNumber>
    </recommendedName>
</protein>
<feature type="domain" description="Ig-like" evidence="30">
    <location>
        <begin position="117"/>
        <end position="192"/>
    </location>
</feature>
<evidence type="ECO:0000256" key="20">
    <source>
        <dbReference type="ARBA" id="ARBA00023319"/>
    </source>
</evidence>
<evidence type="ECO:0000259" key="30">
    <source>
        <dbReference type="PROSITE" id="PS50835"/>
    </source>
</evidence>
<evidence type="ECO:0000256" key="3">
    <source>
        <dbReference type="ARBA" id="ARBA00011902"/>
    </source>
</evidence>
<dbReference type="Gene3D" id="1.10.510.10">
    <property type="entry name" value="Transferase(Phosphotransferase) domain 1"/>
    <property type="match status" value="1"/>
</dbReference>
<dbReference type="InterPro" id="IPR011009">
    <property type="entry name" value="Kinase-like_dom_sf"/>
</dbReference>
<evidence type="ECO:0000256" key="8">
    <source>
        <dbReference type="ARBA" id="ARBA00022729"/>
    </source>
</evidence>
<dbReference type="GO" id="GO:0046872">
    <property type="term" value="F:metal ion binding"/>
    <property type="evidence" value="ECO:0007669"/>
    <property type="project" value="UniProtKB-KW"/>
</dbReference>
<dbReference type="InterPro" id="IPR036179">
    <property type="entry name" value="Ig-like_dom_sf"/>
</dbReference>
<evidence type="ECO:0000256" key="17">
    <source>
        <dbReference type="ARBA" id="ARBA00023157"/>
    </source>
</evidence>
<dbReference type="PROSITE" id="PS50011">
    <property type="entry name" value="PROTEIN_KINASE_DOM"/>
    <property type="match status" value="1"/>
</dbReference>
<dbReference type="InterPro" id="IPR003598">
    <property type="entry name" value="Ig_sub2"/>
</dbReference>
<dbReference type="Ensembl" id="ENSORLT00015036054.1">
    <property type="protein sequence ID" value="ENSORLP00015020548.1"/>
    <property type="gene ID" value="ENSORLG00015021749.1"/>
</dbReference>
<evidence type="ECO:0000259" key="31">
    <source>
        <dbReference type="PROSITE" id="PS50853"/>
    </source>
</evidence>
<dbReference type="InterPro" id="IPR050122">
    <property type="entry name" value="RTK"/>
</dbReference>
<dbReference type="Gene3D" id="2.60.40.10">
    <property type="entry name" value="Immunoglobulins"/>
    <property type="match status" value="3"/>
</dbReference>
<feature type="transmembrane region" description="Helical" evidence="27">
    <location>
        <begin position="377"/>
        <end position="398"/>
    </location>
</feature>
<dbReference type="InterPro" id="IPR013098">
    <property type="entry name" value="Ig_I-set"/>
</dbReference>
<evidence type="ECO:0000256" key="15">
    <source>
        <dbReference type="ARBA" id="ARBA00023136"/>
    </source>
</evidence>
<evidence type="ECO:0000256" key="21">
    <source>
        <dbReference type="ARBA" id="ARBA00039486"/>
    </source>
</evidence>
<dbReference type="Pfam" id="PF00041">
    <property type="entry name" value="fn3"/>
    <property type="match status" value="1"/>
</dbReference>
<organism evidence="32 33">
    <name type="scientific">Oryzias latipes</name>
    <name type="common">Japanese rice fish</name>
    <name type="synonym">Japanese killifish</name>
    <dbReference type="NCBI Taxonomy" id="8090"/>
    <lineage>
        <taxon>Eukaryota</taxon>
        <taxon>Metazoa</taxon>
        <taxon>Chordata</taxon>
        <taxon>Craniata</taxon>
        <taxon>Vertebrata</taxon>
        <taxon>Euteleostomi</taxon>
        <taxon>Actinopterygii</taxon>
        <taxon>Neopterygii</taxon>
        <taxon>Teleostei</taxon>
        <taxon>Neoteleostei</taxon>
        <taxon>Acanthomorphata</taxon>
        <taxon>Ovalentaria</taxon>
        <taxon>Atherinomorphae</taxon>
        <taxon>Beloniformes</taxon>
        <taxon>Adrianichthyidae</taxon>
        <taxon>Oryziinae</taxon>
        <taxon>Oryzias</taxon>
    </lineage>
</organism>
<evidence type="ECO:0000256" key="27">
    <source>
        <dbReference type="SAM" id="Phobius"/>
    </source>
</evidence>
<dbReference type="PRINTS" id="PR00109">
    <property type="entry name" value="TYRKINASE"/>
</dbReference>
<dbReference type="SUPFAM" id="SSF49265">
    <property type="entry name" value="Fibronectin type III"/>
    <property type="match status" value="1"/>
</dbReference>
<evidence type="ECO:0000256" key="24">
    <source>
        <dbReference type="PIRSR" id="PIRSR000615-2"/>
    </source>
</evidence>
<evidence type="ECO:0000256" key="25">
    <source>
        <dbReference type="PIRSR" id="PIRSR000615-3"/>
    </source>
</evidence>
<keyword evidence="16" id="KW-0829">Tyrosine-protein kinase</keyword>
<feature type="chain" id="PRO_5018155179" description="Tyrosine-protein kinase receptor TYRO3" evidence="28">
    <location>
        <begin position="21"/>
        <end position="835"/>
    </location>
</feature>
<evidence type="ECO:0000256" key="7">
    <source>
        <dbReference type="ARBA" id="ARBA00022692"/>
    </source>
</evidence>
<comment type="catalytic activity">
    <reaction evidence="22">
        <text>L-tyrosyl-[protein] + ATP = O-phospho-L-tyrosyl-[protein] + ADP + H(+)</text>
        <dbReference type="Rhea" id="RHEA:10596"/>
        <dbReference type="Rhea" id="RHEA-COMP:10136"/>
        <dbReference type="Rhea" id="RHEA-COMP:20101"/>
        <dbReference type="ChEBI" id="CHEBI:15378"/>
        <dbReference type="ChEBI" id="CHEBI:30616"/>
        <dbReference type="ChEBI" id="CHEBI:46858"/>
        <dbReference type="ChEBI" id="CHEBI:61978"/>
        <dbReference type="ChEBI" id="CHEBI:456216"/>
        <dbReference type="EC" id="2.7.10.1"/>
    </reaction>
</comment>
<dbReference type="AlphaFoldDB" id="A0A3P9IL26"/>
<dbReference type="PROSITE" id="PS50853">
    <property type="entry name" value="FN3"/>
    <property type="match status" value="1"/>
</dbReference>
<dbReference type="SMART" id="SM00219">
    <property type="entry name" value="TyrKc"/>
    <property type="match status" value="1"/>
</dbReference>
<evidence type="ECO:0000256" key="11">
    <source>
        <dbReference type="ARBA" id="ARBA00022777"/>
    </source>
</evidence>
<evidence type="ECO:0000313" key="32">
    <source>
        <dbReference type="Ensembl" id="ENSORLP00015020548.1"/>
    </source>
</evidence>
<dbReference type="Pfam" id="PF07714">
    <property type="entry name" value="PK_Tyr_Ser-Thr"/>
    <property type="match status" value="1"/>
</dbReference>
<evidence type="ECO:0000256" key="23">
    <source>
        <dbReference type="PIRSR" id="PIRSR000615-1"/>
    </source>
</evidence>
<reference key="1">
    <citation type="journal article" date="2007" name="Nature">
        <title>The medaka draft genome and insights into vertebrate genome evolution.</title>
        <authorList>
            <person name="Kasahara M."/>
            <person name="Naruse K."/>
            <person name="Sasaki S."/>
            <person name="Nakatani Y."/>
            <person name="Qu W."/>
            <person name="Ahsan B."/>
            <person name="Yamada T."/>
            <person name="Nagayasu Y."/>
            <person name="Doi K."/>
            <person name="Kasai Y."/>
            <person name="Jindo T."/>
            <person name="Kobayashi D."/>
            <person name="Shimada A."/>
            <person name="Toyoda A."/>
            <person name="Kuroki Y."/>
            <person name="Fujiyama A."/>
            <person name="Sasaki T."/>
            <person name="Shimizu A."/>
            <person name="Asakawa S."/>
            <person name="Shimizu N."/>
            <person name="Hashimoto S."/>
            <person name="Yang J."/>
            <person name="Lee Y."/>
            <person name="Matsushima K."/>
            <person name="Sugano S."/>
            <person name="Sakaizumi M."/>
            <person name="Narita T."/>
            <person name="Ohishi K."/>
            <person name="Haga S."/>
            <person name="Ohta F."/>
            <person name="Nomoto H."/>
            <person name="Nogata K."/>
            <person name="Morishita T."/>
            <person name="Endo T."/>
            <person name="Shin-I T."/>
            <person name="Takeda H."/>
            <person name="Morishita S."/>
            <person name="Kohara Y."/>
        </authorList>
    </citation>
    <scope>NUCLEOTIDE SEQUENCE [LARGE SCALE GENOMIC DNA]</scope>
    <source>
        <strain>Hd-rR</strain>
    </source>
</reference>
<reference evidence="32" key="3">
    <citation type="submission" date="2025-08" db="UniProtKB">
        <authorList>
            <consortium name="Ensembl"/>
        </authorList>
    </citation>
    <scope>IDENTIFICATION</scope>
    <source>
        <strain evidence="32">HSOK</strain>
    </source>
</reference>
<evidence type="ECO:0000256" key="22">
    <source>
        <dbReference type="ARBA" id="ARBA00051243"/>
    </source>
</evidence>
<keyword evidence="12 24" id="KW-0067">ATP-binding</keyword>
<dbReference type="FunFam" id="2.60.40.10:FF:000484">
    <property type="entry name" value="Tyrosine-protein kinase receptor TYRO3"/>
    <property type="match status" value="1"/>
</dbReference>
<feature type="binding site" evidence="25">
    <location>
        <position position="606"/>
    </location>
    <ligand>
        <name>Mg(2+)</name>
        <dbReference type="ChEBI" id="CHEBI:18420"/>
    </ligand>
</feature>
<dbReference type="PROSITE" id="PS00109">
    <property type="entry name" value="PROTEIN_KINASE_TYR"/>
    <property type="match status" value="1"/>
</dbReference>
<dbReference type="PROSITE" id="PS50835">
    <property type="entry name" value="IG_LIKE"/>
    <property type="match status" value="2"/>
</dbReference>
<feature type="domain" description="Protein kinase" evidence="29">
    <location>
        <begin position="464"/>
        <end position="739"/>
    </location>
</feature>
<dbReference type="PROSITE" id="PS00107">
    <property type="entry name" value="PROTEIN_KINASE_ATP"/>
    <property type="match status" value="1"/>
</dbReference>
<dbReference type="GO" id="GO:0007155">
    <property type="term" value="P:cell adhesion"/>
    <property type="evidence" value="ECO:0007669"/>
    <property type="project" value="UniProtKB-KW"/>
</dbReference>
<sequence>MKLLLWSLVVWLRAPAGICGVVFTKHPTNQTVSQGKEVRLGCAVKGVSEPDITWMKDGEKLYSTDQVFLTLGEQHWETSHSVKSVQQQDAGRYWCEVEFHGLTFSSKPAWITVEGVPHFIQEPQDVATFPNTPFNLSCAAVGPPEPVEVQWSLGGVREEESRRSPAVLHVPGVNTSMKFYCEAKNARGISVSRTGTAYIKGEPTCCVIWMTDSNVRLSWTPGFSGHSELSTCVVQVRPPSAGGDLPQQEEVQVPPHLHRLPALRSHSNYSARVSCVNEVGASPFSPWLHFSTPESVPSAPPRNLTFDLLERHLSLRWAELQEEELQGKLQAYKLQTMLNSLGRGAFLTPPSRWDCDPLSLPVTMEAELQVQAQRSHIWVGLLLGLLVAVVAGLLLTTVARRRGKETQFGSAFKDPGPESSVCFTAARSFNRNVADSQESTLDSLCINSELKNKLQDVLIPENLLTLGHMLGKGEFGSVREAVLKNQDSTVQKVAVKVLKTDITSSSDIEQCLKEAAHMKDFHHPNVIQLIGVSLHRRTSQRLPIPMVVLPFMKHGDLHTFLLLSRLGDQPFDLPQQTLVQFMLDIAKGMEYLSSKNIIHRDLAARNCMLHENMVVCVADFGLSKKIYSGDYYRQGSVSKLPVKWIALESLADNVYTTQSDVWAFGVTMWEIMTRGQTPYPGVENSEIYEFLIKGERLKRPSDCRDDIYEIMHSCWSPVPKCRPSFQQLVSQLEALHLNLSPRQPPKEPLLYVNLEGEESGADAGGGAWTPDAEGAADSCSWRVPWQQQVEETDWLMPVSRAALGDYRYIFGPQGIPEEEETAGEVQDEEDTVINL</sequence>
<evidence type="ECO:0000256" key="5">
    <source>
        <dbReference type="ARBA" id="ARBA00022553"/>
    </source>
</evidence>
<dbReference type="GO" id="GO:0005524">
    <property type="term" value="F:ATP binding"/>
    <property type="evidence" value="ECO:0007669"/>
    <property type="project" value="UniProtKB-UniRule"/>
</dbReference>
<dbReference type="InterPro" id="IPR000719">
    <property type="entry name" value="Prot_kinase_dom"/>
</dbReference>
<feature type="domain" description="Fibronectin type-III" evidence="31">
    <location>
        <begin position="199"/>
        <end position="295"/>
    </location>
</feature>
<dbReference type="SMART" id="SM00408">
    <property type="entry name" value="IGc2"/>
    <property type="match status" value="1"/>
</dbReference>
<feature type="active site" description="Proton acceptor" evidence="23">
    <location>
        <position position="601"/>
    </location>
</feature>
<evidence type="ECO:0000256" key="18">
    <source>
        <dbReference type="ARBA" id="ARBA00023170"/>
    </source>
</evidence>
<dbReference type="EC" id="2.7.10.1" evidence="3"/>
<evidence type="ECO:0000256" key="19">
    <source>
        <dbReference type="ARBA" id="ARBA00023180"/>
    </source>
</evidence>
<dbReference type="SMART" id="SM00409">
    <property type="entry name" value="IG"/>
    <property type="match status" value="2"/>
</dbReference>
<evidence type="ECO:0000256" key="26">
    <source>
        <dbReference type="PROSITE-ProRule" id="PRU10141"/>
    </source>
</evidence>
<evidence type="ECO:0000259" key="29">
    <source>
        <dbReference type="PROSITE" id="PS50011"/>
    </source>
</evidence>
<comment type="similarity">
    <text evidence="2">Belongs to the protein kinase superfamily. CAMK Ser/Thr protein kinase family.</text>
</comment>
<keyword evidence="18" id="KW-0675">Receptor</keyword>
<evidence type="ECO:0000256" key="6">
    <source>
        <dbReference type="ARBA" id="ARBA00022679"/>
    </source>
</evidence>
<dbReference type="InterPro" id="IPR007110">
    <property type="entry name" value="Ig-like_dom"/>
</dbReference>
<dbReference type="FunFam" id="1.10.510.10:FF:000089">
    <property type="entry name" value="Tyrosine-protein kinase receptor TYRO3"/>
    <property type="match status" value="1"/>
</dbReference>
<dbReference type="Gene3D" id="3.30.200.20">
    <property type="entry name" value="Phosphorylase Kinase, domain 1"/>
    <property type="match status" value="1"/>
</dbReference>
<comment type="subcellular location">
    <subcellularLocation>
        <location evidence="1">Cell membrane</location>
        <topology evidence="1">Single-pass type I membrane protein</topology>
    </subcellularLocation>
</comment>
<keyword evidence="15 27" id="KW-0472">Membrane</keyword>
<evidence type="ECO:0000256" key="13">
    <source>
        <dbReference type="ARBA" id="ARBA00022889"/>
    </source>
</evidence>
<feature type="binding site" evidence="24">
    <location>
        <position position="605"/>
    </location>
    <ligand>
        <name>ATP</name>
        <dbReference type="ChEBI" id="CHEBI:30616"/>
    </ligand>
</feature>
<keyword evidence="9" id="KW-0677">Repeat</keyword>
<dbReference type="InterPro" id="IPR003599">
    <property type="entry name" value="Ig_sub"/>
</dbReference>
<evidence type="ECO:0000256" key="16">
    <source>
        <dbReference type="ARBA" id="ARBA00023137"/>
    </source>
</evidence>
<evidence type="ECO:0000256" key="4">
    <source>
        <dbReference type="ARBA" id="ARBA00022475"/>
    </source>
</evidence>
<evidence type="ECO:0000256" key="10">
    <source>
        <dbReference type="ARBA" id="ARBA00022741"/>
    </source>
</evidence>
<dbReference type="Proteomes" id="UP000265200">
    <property type="component" value="Chromosome 22"/>
</dbReference>
<evidence type="ECO:0000256" key="2">
    <source>
        <dbReference type="ARBA" id="ARBA00006692"/>
    </source>
</evidence>
<keyword evidence="14 27" id="KW-1133">Transmembrane helix</keyword>
<evidence type="ECO:0000256" key="28">
    <source>
        <dbReference type="SAM" id="SignalP"/>
    </source>
</evidence>
<accession>A0A3P9IL26</accession>
<dbReference type="SUPFAM" id="SSF56112">
    <property type="entry name" value="Protein kinase-like (PK-like)"/>
    <property type="match status" value="1"/>
</dbReference>
<reference evidence="32" key="4">
    <citation type="submission" date="2025-09" db="UniProtKB">
        <authorList>
            <consortium name="Ensembl"/>
        </authorList>
    </citation>
    <scope>IDENTIFICATION</scope>
    <source>
        <strain evidence="32">HSOK</strain>
    </source>
</reference>
<dbReference type="InterPro" id="IPR001245">
    <property type="entry name" value="Ser-Thr/Tyr_kinase_cat_dom"/>
</dbReference>
<dbReference type="InterPro" id="IPR036116">
    <property type="entry name" value="FN3_sf"/>
</dbReference>
<evidence type="ECO:0000256" key="1">
    <source>
        <dbReference type="ARBA" id="ARBA00004251"/>
    </source>
</evidence>
<evidence type="ECO:0000256" key="9">
    <source>
        <dbReference type="ARBA" id="ARBA00022737"/>
    </source>
</evidence>
<keyword evidence="6" id="KW-0808">Transferase</keyword>
<dbReference type="InterPro" id="IPR008266">
    <property type="entry name" value="Tyr_kinase_AS"/>
</dbReference>
<dbReference type="InterPro" id="IPR013783">
    <property type="entry name" value="Ig-like_fold"/>
</dbReference>
<feature type="signal peptide" evidence="28">
    <location>
        <begin position="1"/>
        <end position="20"/>
    </location>
</feature>
<dbReference type="Pfam" id="PF07679">
    <property type="entry name" value="I-set"/>
    <property type="match status" value="1"/>
</dbReference>
<evidence type="ECO:0000313" key="33">
    <source>
        <dbReference type="Proteomes" id="UP000265200"/>
    </source>
</evidence>
<keyword evidence="17" id="KW-1015">Disulfide bond</keyword>
<keyword evidence="19" id="KW-0325">Glycoprotein</keyword>
<proteinExistence type="inferred from homology"/>
<name>A0A3P9IL26_ORYLA</name>
<feature type="domain" description="Ig-like" evidence="30">
    <location>
        <begin position="15"/>
        <end position="112"/>
    </location>
</feature>
<keyword evidence="25" id="KW-0479">Metal-binding</keyword>
<keyword evidence="7 27" id="KW-0812">Transmembrane</keyword>
<dbReference type="CDD" id="cd00063">
    <property type="entry name" value="FN3"/>
    <property type="match status" value="1"/>
</dbReference>
<dbReference type="PANTHER" id="PTHR24416:SF279">
    <property type="entry name" value="TYROSINE-PROTEIN KINASE RECEPTOR TYRO3"/>
    <property type="match status" value="1"/>
</dbReference>
<keyword evidence="13" id="KW-0130">Cell adhesion</keyword>
<dbReference type="InterPro" id="IPR017441">
    <property type="entry name" value="Protein_kinase_ATP_BS"/>
</dbReference>
<feature type="binding site" evidence="25">
    <location>
        <position position="619"/>
    </location>
    <ligand>
        <name>Mg(2+)</name>
        <dbReference type="ChEBI" id="CHEBI:18420"/>
    </ligand>
</feature>
<keyword evidence="20" id="KW-0393">Immunoglobulin domain</keyword>
<dbReference type="PIRSF" id="PIRSF000615">
    <property type="entry name" value="TyrPK_CSF1-R"/>
    <property type="match status" value="1"/>
</dbReference>
<dbReference type="GO" id="GO:0005886">
    <property type="term" value="C:plasma membrane"/>
    <property type="evidence" value="ECO:0007669"/>
    <property type="project" value="UniProtKB-SubCell"/>
</dbReference>
<dbReference type="InterPro" id="IPR020635">
    <property type="entry name" value="Tyr_kinase_cat_dom"/>
</dbReference>
<keyword evidence="10 24" id="KW-0547">Nucleotide-binding</keyword>
<dbReference type="InterPro" id="IPR003961">
    <property type="entry name" value="FN3_dom"/>
</dbReference>